<evidence type="ECO:0000256" key="2">
    <source>
        <dbReference type="PIRSR" id="PIRSR005962-1"/>
    </source>
</evidence>
<dbReference type="PANTHER" id="PTHR11014:SF63">
    <property type="entry name" value="METALLOPEPTIDASE, PUTATIVE (AFU_ORTHOLOGUE AFUA_6G09600)-RELATED"/>
    <property type="match status" value="1"/>
</dbReference>
<dbReference type="CDD" id="cd05666">
    <property type="entry name" value="M20_Acy1-like"/>
    <property type="match status" value="1"/>
</dbReference>
<comment type="cofactor">
    <cofactor evidence="2">
        <name>Mn(2+)</name>
        <dbReference type="ChEBI" id="CHEBI:29035"/>
    </cofactor>
    <text evidence="2">The Mn(2+) ion enhances activity.</text>
</comment>
<keyword evidence="1 4" id="KW-0378">Hydrolase</keyword>
<gene>
    <name evidence="4" type="ORF">GEV47_05275</name>
</gene>
<dbReference type="SUPFAM" id="SSF53187">
    <property type="entry name" value="Zn-dependent exopeptidases"/>
    <property type="match status" value="1"/>
</dbReference>
<dbReference type="AlphaFoldDB" id="A0A843YL19"/>
<dbReference type="GO" id="GO:0046872">
    <property type="term" value="F:metal ion binding"/>
    <property type="evidence" value="ECO:0007669"/>
    <property type="project" value="UniProtKB-KW"/>
</dbReference>
<feature type="domain" description="Peptidase M20 dimerisation" evidence="3">
    <location>
        <begin position="194"/>
        <end position="289"/>
    </location>
</feature>
<dbReference type="PIRSF" id="PIRSF005962">
    <property type="entry name" value="Pept_M20D_amidohydro"/>
    <property type="match status" value="1"/>
</dbReference>
<sequence length="400" mass="43544">MSFNLFTSLTDIAPHEQDLTRLRYQLHCNPELAFCENETSDLVADRLQDYGFEVHRNIAKTGLVGTLTVGEGSRSIGIRADLDALPINEANTFAHVSRNPGKMHACGHDGHTAMLLGAAKHLAQTRRFNGTVNLIFQPAEERGFDSGAKQMVAEGLFERFPCDAVFALHNHPGKPAGTFMFRSGAFMAAGDRVYIKIVGQGGHAARPHLAHDPIVAASSIVMGLQTIISRNIDPTKAAVITVGKFAGGDAPNVIPGQVELSLSVRSFDPEVRALLKKRIIALVNSQAKSFEVDATIDYVEGYPVVSNTDAETRFAIEVARELVGSDAVNDNMEMLMGSEDFAYMLQVRPGCFLRIGNGPADNGRGLHSPNYDFNDQNLTVGAAFWSRLVERYLDPDRSTT</sequence>
<dbReference type="InterPro" id="IPR002933">
    <property type="entry name" value="Peptidase_M20"/>
</dbReference>
<comment type="caution">
    <text evidence="4">The sequence shown here is derived from an EMBL/GenBank/DDBJ whole genome shotgun (WGS) entry which is preliminary data.</text>
</comment>
<dbReference type="FunFam" id="3.30.70.360:FF:000001">
    <property type="entry name" value="N-acetyldiaminopimelate deacetylase"/>
    <property type="match status" value="1"/>
</dbReference>
<dbReference type="GO" id="GO:0050118">
    <property type="term" value="F:N-acetyldiaminopimelate deacetylase activity"/>
    <property type="evidence" value="ECO:0007669"/>
    <property type="project" value="UniProtKB-ARBA"/>
</dbReference>
<feature type="binding site" evidence="2">
    <location>
        <position position="106"/>
    </location>
    <ligand>
        <name>Mn(2+)</name>
        <dbReference type="ChEBI" id="CHEBI:29035"/>
        <label>2</label>
    </ligand>
</feature>
<dbReference type="InterPro" id="IPR017439">
    <property type="entry name" value="Amidohydrolase"/>
</dbReference>
<feature type="binding site" evidence="2">
    <location>
        <position position="367"/>
    </location>
    <ligand>
        <name>Mn(2+)</name>
        <dbReference type="ChEBI" id="CHEBI:29035"/>
        <label>2</label>
    </ligand>
</feature>
<accession>A0A843YL19</accession>
<keyword evidence="5" id="KW-1185">Reference proteome</keyword>
<dbReference type="InterPro" id="IPR036264">
    <property type="entry name" value="Bact_exopeptidase_dim_dom"/>
</dbReference>
<evidence type="ECO:0000259" key="3">
    <source>
        <dbReference type="Pfam" id="PF07687"/>
    </source>
</evidence>
<dbReference type="Gene3D" id="3.30.70.360">
    <property type="match status" value="1"/>
</dbReference>
<evidence type="ECO:0000313" key="4">
    <source>
        <dbReference type="EMBL" id="MQR00095.1"/>
    </source>
</evidence>
<dbReference type="InterPro" id="IPR011650">
    <property type="entry name" value="Peptidase_M20_dimer"/>
</dbReference>
<dbReference type="GO" id="GO:0019877">
    <property type="term" value="P:diaminopimelate biosynthetic process"/>
    <property type="evidence" value="ECO:0007669"/>
    <property type="project" value="UniProtKB-ARBA"/>
</dbReference>
<protein>
    <submittedName>
        <fullName evidence="4">Amidohydrolase</fullName>
    </submittedName>
</protein>
<evidence type="ECO:0000256" key="1">
    <source>
        <dbReference type="ARBA" id="ARBA00022801"/>
    </source>
</evidence>
<dbReference type="PANTHER" id="PTHR11014">
    <property type="entry name" value="PEPTIDASE M20 FAMILY MEMBER"/>
    <property type="match status" value="1"/>
</dbReference>
<dbReference type="RefSeq" id="WP_153233616.1">
    <property type="nucleotide sequence ID" value="NZ_WINI01000001.1"/>
</dbReference>
<reference evidence="4 5" key="1">
    <citation type="submission" date="2019-10" db="EMBL/GenBank/DDBJ databases">
        <title>Glaciimonas soli sp. nov., a psychrophilic bacterium isolated from the forest soil of a high elevation mountain in Taiwan.</title>
        <authorList>
            <person name="Wang L.-T."/>
            <person name="Shieh W.Y."/>
        </authorList>
    </citation>
    <scope>NUCLEOTIDE SEQUENCE [LARGE SCALE GENOMIC DNA]</scope>
    <source>
        <strain evidence="4 5">GS1</strain>
    </source>
</reference>
<dbReference type="Pfam" id="PF07687">
    <property type="entry name" value="M20_dimer"/>
    <property type="match status" value="1"/>
</dbReference>
<dbReference type="OrthoDB" id="8875216at2"/>
<dbReference type="Proteomes" id="UP000451565">
    <property type="component" value="Unassembled WGS sequence"/>
</dbReference>
<name>A0A843YL19_9BURK</name>
<evidence type="ECO:0000313" key="5">
    <source>
        <dbReference type="Proteomes" id="UP000451565"/>
    </source>
</evidence>
<feature type="binding site" evidence="2">
    <location>
        <position position="108"/>
    </location>
    <ligand>
        <name>Mn(2+)</name>
        <dbReference type="ChEBI" id="CHEBI:29035"/>
        <label>2</label>
    </ligand>
</feature>
<feature type="binding site" evidence="2">
    <location>
        <position position="169"/>
    </location>
    <ligand>
        <name>Mn(2+)</name>
        <dbReference type="ChEBI" id="CHEBI:29035"/>
        <label>2</label>
    </ligand>
</feature>
<dbReference type="Pfam" id="PF01546">
    <property type="entry name" value="Peptidase_M20"/>
    <property type="match status" value="1"/>
</dbReference>
<keyword evidence="2" id="KW-0479">Metal-binding</keyword>
<feature type="binding site" evidence="2">
    <location>
        <position position="141"/>
    </location>
    <ligand>
        <name>Mn(2+)</name>
        <dbReference type="ChEBI" id="CHEBI:29035"/>
        <label>2</label>
    </ligand>
</feature>
<dbReference type="SUPFAM" id="SSF55031">
    <property type="entry name" value="Bacterial exopeptidase dimerisation domain"/>
    <property type="match status" value="1"/>
</dbReference>
<dbReference type="Gene3D" id="3.40.630.10">
    <property type="entry name" value="Zn peptidases"/>
    <property type="match status" value="1"/>
</dbReference>
<proteinExistence type="predicted"/>
<organism evidence="4 5">
    <name type="scientific">Glaciimonas soli</name>
    <dbReference type="NCBI Taxonomy" id="2590999"/>
    <lineage>
        <taxon>Bacteria</taxon>
        <taxon>Pseudomonadati</taxon>
        <taxon>Pseudomonadota</taxon>
        <taxon>Betaproteobacteria</taxon>
        <taxon>Burkholderiales</taxon>
        <taxon>Oxalobacteraceae</taxon>
        <taxon>Glaciimonas</taxon>
    </lineage>
</organism>
<dbReference type="EMBL" id="WINI01000001">
    <property type="protein sequence ID" value="MQR00095.1"/>
    <property type="molecule type" value="Genomic_DNA"/>
</dbReference>
<keyword evidence="2" id="KW-0464">Manganese</keyword>
<dbReference type="NCBIfam" id="TIGR01891">
    <property type="entry name" value="amidohydrolases"/>
    <property type="match status" value="1"/>
</dbReference>